<proteinExistence type="predicted"/>
<name>A0A327N9L3_PSEFL</name>
<comment type="caution">
    <text evidence="1">The sequence shown here is derived from an EMBL/GenBank/DDBJ whole genome shotgun (WGS) entry which is preliminary data.</text>
</comment>
<accession>A0A327N9L3</accession>
<dbReference type="RefSeq" id="WP_111282492.1">
    <property type="nucleotide sequence ID" value="NZ_QLIN01000003.1"/>
</dbReference>
<sequence length="115" mass="13153">MNRDLESSVWRLAQQRCAGSEFLQLIEDAVSRYKRVPGFDLHDRLHASEIGLPGVKVLRDVLERYGFDAGPPGSYVEIRSRLRAHLSYQLQWHLVSIGQATDEMKEDQLGRDLGM</sequence>
<evidence type="ECO:0000313" key="2">
    <source>
        <dbReference type="Proteomes" id="UP000249493"/>
    </source>
</evidence>
<gene>
    <name evidence="1" type="ORF">DOZ80_10575</name>
</gene>
<evidence type="ECO:0000313" key="1">
    <source>
        <dbReference type="EMBL" id="RAI70904.1"/>
    </source>
</evidence>
<protein>
    <submittedName>
        <fullName evidence="1">Uncharacterized protein</fullName>
    </submittedName>
</protein>
<dbReference type="AlphaFoldDB" id="A0A327N9L3"/>
<reference evidence="1 2" key="1">
    <citation type="submission" date="2018-06" db="EMBL/GenBank/DDBJ databases">
        <authorList>
            <person name="Zhirakovskaya E."/>
        </authorList>
    </citation>
    <scope>NUCLEOTIDE SEQUENCE [LARGE SCALE GENOMIC DNA]</scope>
    <source>
        <strain evidence="1 2">LY3</strain>
    </source>
</reference>
<dbReference type="Proteomes" id="UP000249493">
    <property type="component" value="Unassembled WGS sequence"/>
</dbReference>
<organism evidence="1 2">
    <name type="scientific">Pseudomonas fluorescens</name>
    <dbReference type="NCBI Taxonomy" id="294"/>
    <lineage>
        <taxon>Bacteria</taxon>
        <taxon>Pseudomonadati</taxon>
        <taxon>Pseudomonadota</taxon>
        <taxon>Gammaproteobacteria</taxon>
        <taxon>Pseudomonadales</taxon>
        <taxon>Pseudomonadaceae</taxon>
        <taxon>Pseudomonas</taxon>
    </lineage>
</organism>
<dbReference type="EMBL" id="QLIN01000003">
    <property type="protein sequence ID" value="RAI70904.1"/>
    <property type="molecule type" value="Genomic_DNA"/>
</dbReference>